<protein>
    <submittedName>
        <fullName evidence="1">Uncharacterized protein</fullName>
    </submittedName>
</protein>
<dbReference type="RefSeq" id="WP_005339834.1">
    <property type="nucleotide sequence ID" value="NZ_JAAIMA010000007.1"/>
</dbReference>
<dbReference type="Proteomes" id="UP000261055">
    <property type="component" value="Unassembled WGS sequence"/>
</dbReference>
<proteinExistence type="predicted"/>
<keyword evidence="2" id="KW-1185">Reference proteome</keyword>
<dbReference type="AlphaFoldDB" id="A0A3E5GSJ1"/>
<reference evidence="1 2" key="1">
    <citation type="submission" date="2018-08" db="EMBL/GenBank/DDBJ databases">
        <title>A genome reference for cultivated species of the human gut microbiota.</title>
        <authorList>
            <person name="Zou Y."/>
            <person name="Xue W."/>
            <person name="Luo G."/>
        </authorList>
    </citation>
    <scope>NUCLEOTIDE SEQUENCE [LARGE SCALE GENOMIC DNA]</scope>
    <source>
        <strain evidence="1 2">OM02-12</strain>
    </source>
</reference>
<accession>A0A3E5GSJ1</accession>
<comment type="caution">
    <text evidence="1">The sequence shown here is derived from an EMBL/GenBank/DDBJ whole genome shotgun (WGS) entry which is preliminary data.</text>
</comment>
<name>A0A3E5GSJ1_9FIRM</name>
<gene>
    <name evidence="1" type="ORF">DXB12_08285</name>
</gene>
<evidence type="ECO:0000313" key="2">
    <source>
        <dbReference type="Proteomes" id="UP000261055"/>
    </source>
</evidence>
<dbReference type="EMBL" id="QSVQ01000008">
    <property type="protein sequence ID" value="RGO50799.1"/>
    <property type="molecule type" value="Genomic_DNA"/>
</dbReference>
<evidence type="ECO:0000313" key="1">
    <source>
        <dbReference type="EMBL" id="RGO50799.1"/>
    </source>
</evidence>
<sequence length="90" mass="10549">MQVFRKYMNYIKDFLENTPEDIYEFSIILEDALVDEYDAMHAEQPRATEILAEETPDICASAEPGMKPEEIEKFKRELEIEYNKALKAVV</sequence>
<organism evidence="1 2">
    <name type="scientific">Dorea formicigenerans</name>
    <dbReference type="NCBI Taxonomy" id="39486"/>
    <lineage>
        <taxon>Bacteria</taxon>
        <taxon>Bacillati</taxon>
        <taxon>Bacillota</taxon>
        <taxon>Clostridia</taxon>
        <taxon>Lachnospirales</taxon>
        <taxon>Lachnospiraceae</taxon>
        <taxon>Dorea</taxon>
    </lineage>
</organism>